<gene>
    <name evidence="1" type="ORF">VP01_12947g1</name>
</gene>
<dbReference type="EMBL" id="LAVV01003273">
    <property type="protein sequence ID" value="KNZ62258.1"/>
    <property type="molecule type" value="Genomic_DNA"/>
</dbReference>
<proteinExistence type="predicted"/>
<sequence>SVAPKLNNFQMDEEGKVISRARDRLCDAHLKFALEQRLPKQYQAVISNTSAHIDYKYNSKQEVYEIKTLPFLSENSTNFFRRLDKAMLKTDGLKSKRVQRRK</sequence>
<keyword evidence="2" id="KW-1185">Reference proteome</keyword>
<evidence type="ECO:0000313" key="1">
    <source>
        <dbReference type="EMBL" id="KNZ62258.1"/>
    </source>
</evidence>
<accession>A0A0L6VNC6</accession>
<reference evidence="1 2" key="1">
    <citation type="submission" date="2015-08" db="EMBL/GenBank/DDBJ databases">
        <title>Next Generation Sequencing and Analysis of the Genome of Puccinia sorghi L Schw, the Causal Agent of Maize Common Rust.</title>
        <authorList>
            <person name="Rochi L."/>
            <person name="Burguener G."/>
            <person name="Darino M."/>
            <person name="Turjanski A."/>
            <person name="Kreff E."/>
            <person name="Dieguez M.J."/>
            <person name="Sacco F."/>
        </authorList>
    </citation>
    <scope>NUCLEOTIDE SEQUENCE [LARGE SCALE GENOMIC DNA]</scope>
    <source>
        <strain evidence="1 2">RO10H11247</strain>
    </source>
</reference>
<dbReference type="Proteomes" id="UP000037035">
    <property type="component" value="Unassembled WGS sequence"/>
</dbReference>
<dbReference type="AlphaFoldDB" id="A0A0L6VNC6"/>
<feature type="non-terminal residue" evidence="1">
    <location>
        <position position="1"/>
    </location>
</feature>
<organism evidence="1 2">
    <name type="scientific">Puccinia sorghi</name>
    <dbReference type="NCBI Taxonomy" id="27349"/>
    <lineage>
        <taxon>Eukaryota</taxon>
        <taxon>Fungi</taxon>
        <taxon>Dikarya</taxon>
        <taxon>Basidiomycota</taxon>
        <taxon>Pucciniomycotina</taxon>
        <taxon>Pucciniomycetes</taxon>
        <taxon>Pucciniales</taxon>
        <taxon>Pucciniaceae</taxon>
        <taxon>Puccinia</taxon>
    </lineage>
</organism>
<dbReference type="OrthoDB" id="10595694at2759"/>
<protein>
    <submittedName>
        <fullName evidence="1">Uncharacterized protein</fullName>
    </submittedName>
</protein>
<dbReference type="VEuPathDB" id="FungiDB:VP01_12947g1"/>
<evidence type="ECO:0000313" key="2">
    <source>
        <dbReference type="Proteomes" id="UP000037035"/>
    </source>
</evidence>
<comment type="caution">
    <text evidence="1">The sequence shown here is derived from an EMBL/GenBank/DDBJ whole genome shotgun (WGS) entry which is preliminary data.</text>
</comment>
<name>A0A0L6VNC6_9BASI</name>